<dbReference type="GO" id="GO:0006508">
    <property type="term" value="P:proteolysis"/>
    <property type="evidence" value="ECO:0007669"/>
    <property type="project" value="UniProtKB-KW"/>
</dbReference>
<dbReference type="GO" id="GO:0004252">
    <property type="term" value="F:serine-type endopeptidase activity"/>
    <property type="evidence" value="ECO:0007669"/>
    <property type="project" value="InterPro"/>
</dbReference>
<dbReference type="PANTHER" id="PTHR43343:SF3">
    <property type="entry name" value="PROTEASE DO-LIKE 8, CHLOROPLASTIC"/>
    <property type="match status" value="1"/>
</dbReference>
<dbReference type="InterPro" id="IPR009003">
    <property type="entry name" value="Peptidase_S1_PA"/>
</dbReference>
<dbReference type="OrthoDB" id="4217619at2759"/>
<dbReference type="InterPro" id="IPR001478">
    <property type="entry name" value="PDZ"/>
</dbReference>
<dbReference type="Pfam" id="PF17820">
    <property type="entry name" value="PDZ_6"/>
    <property type="match status" value="1"/>
</dbReference>
<reference evidence="5" key="1">
    <citation type="submission" date="2021-02" db="EMBL/GenBank/DDBJ databases">
        <authorList>
            <person name="Dougan E. K."/>
            <person name="Rhodes N."/>
            <person name="Thang M."/>
            <person name="Chan C."/>
        </authorList>
    </citation>
    <scope>NUCLEOTIDE SEQUENCE</scope>
</reference>
<dbReference type="Gene3D" id="2.40.10.120">
    <property type="match status" value="1"/>
</dbReference>
<sequence length="366" mass="38762">MRALRHLRRDVLRPVCRCLSSGREAEALDAYSRVVTNVVDTVGPAVVAVKHKDGRGQGSGFIFSSDGYILTNDHVLGDAAGSEIMVSLTDDTVLQAELVGRDPPTDVGILRIPSRSRPLPAVELGESTELRVGQLVVAIGNPLGYASSVSAGVVSALGRSLRSQSGRLVDNIIQTDTAINPGNSGGPLVDANCKAVGMNTAIVAGSQGLAFAVPSNTLSFVVSQLMQFGRVKRGYFGIYGGVRPVQRELQQRYGLQLQTVVQVAGMDPEGPAVRGGILAGDLIVAADDVPTGSMDDLWRILSQRPPGAPLSVRVLRPVPGSMQLKSLQLTVQIEEDIKQLPGAGGRQLRLPVQEPLRPVSGDFKFH</sequence>
<evidence type="ECO:0000259" key="4">
    <source>
        <dbReference type="SMART" id="SM00228"/>
    </source>
</evidence>
<dbReference type="EMBL" id="CAJNDS010002286">
    <property type="protein sequence ID" value="CAE7411458.1"/>
    <property type="molecule type" value="Genomic_DNA"/>
</dbReference>
<evidence type="ECO:0000256" key="3">
    <source>
        <dbReference type="ARBA" id="ARBA00022801"/>
    </source>
</evidence>
<dbReference type="PANTHER" id="PTHR43343">
    <property type="entry name" value="PEPTIDASE S12"/>
    <property type="match status" value="1"/>
</dbReference>
<dbReference type="Pfam" id="PF13365">
    <property type="entry name" value="Trypsin_2"/>
    <property type="match status" value="1"/>
</dbReference>
<dbReference type="Proteomes" id="UP000604046">
    <property type="component" value="Unassembled WGS sequence"/>
</dbReference>
<evidence type="ECO:0000256" key="2">
    <source>
        <dbReference type="ARBA" id="ARBA00022670"/>
    </source>
</evidence>
<dbReference type="PRINTS" id="PR00834">
    <property type="entry name" value="PROTEASES2C"/>
</dbReference>
<feature type="domain" description="PDZ" evidence="4">
    <location>
        <begin position="251"/>
        <end position="318"/>
    </location>
</feature>
<keyword evidence="6" id="KW-1185">Reference proteome</keyword>
<comment type="caution">
    <text evidence="5">The sequence shown here is derived from an EMBL/GenBank/DDBJ whole genome shotgun (WGS) entry which is preliminary data.</text>
</comment>
<proteinExistence type="inferred from homology"/>
<dbReference type="InterPro" id="IPR001940">
    <property type="entry name" value="Peptidase_S1C"/>
</dbReference>
<accession>A0A812QYT4</accession>
<evidence type="ECO:0000313" key="5">
    <source>
        <dbReference type="EMBL" id="CAE7411458.1"/>
    </source>
</evidence>
<dbReference type="InterPro" id="IPR051201">
    <property type="entry name" value="Chloro_Bact_Ser_Proteases"/>
</dbReference>
<evidence type="ECO:0000313" key="6">
    <source>
        <dbReference type="Proteomes" id="UP000604046"/>
    </source>
</evidence>
<evidence type="ECO:0000256" key="1">
    <source>
        <dbReference type="ARBA" id="ARBA00010541"/>
    </source>
</evidence>
<protein>
    <recommendedName>
        <fullName evidence="4">PDZ domain-containing protein</fullName>
    </recommendedName>
</protein>
<dbReference type="SUPFAM" id="SSF50494">
    <property type="entry name" value="Trypsin-like serine proteases"/>
    <property type="match status" value="1"/>
</dbReference>
<dbReference type="InterPro" id="IPR036034">
    <property type="entry name" value="PDZ_sf"/>
</dbReference>
<dbReference type="InterPro" id="IPR041489">
    <property type="entry name" value="PDZ_6"/>
</dbReference>
<comment type="similarity">
    <text evidence="1">Belongs to the peptidase S1C family.</text>
</comment>
<dbReference type="AlphaFoldDB" id="A0A812QYT4"/>
<gene>
    <name evidence="5" type="ORF">SNAT2548_LOCUS22382</name>
</gene>
<keyword evidence="2" id="KW-0645">Protease</keyword>
<dbReference type="SMART" id="SM00228">
    <property type="entry name" value="PDZ"/>
    <property type="match status" value="1"/>
</dbReference>
<dbReference type="Gene3D" id="2.30.42.10">
    <property type="match status" value="1"/>
</dbReference>
<organism evidence="5 6">
    <name type="scientific">Symbiodinium natans</name>
    <dbReference type="NCBI Taxonomy" id="878477"/>
    <lineage>
        <taxon>Eukaryota</taxon>
        <taxon>Sar</taxon>
        <taxon>Alveolata</taxon>
        <taxon>Dinophyceae</taxon>
        <taxon>Suessiales</taxon>
        <taxon>Symbiodiniaceae</taxon>
        <taxon>Symbiodinium</taxon>
    </lineage>
</organism>
<name>A0A812QYT4_9DINO</name>
<dbReference type="SUPFAM" id="SSF50156">
    <property type="entry name" value="PDZ domain-like"/>
    <property type="match status" value="1"/>
</dbReference>
<keyword evidence="3" id="KW-0378">Hydrolase</keyword>